<keyword evidence="3" id="KW-0804">Transcription</keyword>
<evidence type="ECO:0000256" key="3">
    <source>
        <dbReference type="ARBA" id="ARBA00023163"/>
    </source>
</evidence>
<dbReference type="PROSITE" id="PS50977">
    <property type="entry name" value="HTH_TETR_2"/>
    <property type="match status" value="1"/>
</dbReference>
<keyword evidence="7" id="KW-1185">Reference proteome</keyword>
<dbReference type="InterPro" id="IPR001647">
    <property type="entry name" value="HTH_TetR"/>
</dbReference>
<dbReference type="Proteomes" id="UP001501414">
    <property type="component" value="Unassembled WGS sequence"/>
</dbReference>
<dbReference type="SUPFAM" id="SSF48498">
    <property type="entry name" value="Tetracyclin repressor-like, C-terminal domain"/>
    <property type="match status" value="1"/>
</dbReference>
<dbReference type="RefSeq" id="WP_344019730.1">
    <property type="nucleotide sequence ID" value="NZ_BAAAJK010000005.1"/>
</dbReference>
<gene>
    <name evidence="6" type="ORF">GCM10009613_14760</name>
</gene>
<dbReference type="InterPro" id="IPR036271">
    <property type="entry name" value="Tet_transcr_reg_TetR-rel_C_sf"/>
</dbReference>
<comment type="caution">
    <text evidence="6">The sequence shown here is derived from an EMBL/GenBank/DDBJ whole genome shotgun (WGS) entry which is preliminary data.</text>
</comment>
<evidence type="ECO:0000313" key="6">
    <source>
        <dbReference type="EMBL" id="GAA1384223.1"/>
    </source>
</evidence>
<organism evidence="6 7">
    <name type="scientific">Pseudonocardia kongjuensis</name>
    <dbReference type="NCBI Taxonomy" id="102227"/>
    <lineage>
        <taxon>Bacteria</taxon>
        <taxon>Bacillati</taxon>
        <taxon>Actinomycetota</taxon>
        <taxon>Actinomycetes</taxon>
        <taxon>Pseudonocardiales</taxon>
        <taxon>Pseudonocardiaceae</taxon>
        <taxon>Pseudonocardia</taxon>
    </lineage>
</organism>
<dbReference type="InterPro" id="IPR050109">
    <property type="entry name" value="HTH-type_TetR-like_transc_reg"/>
</dbReference>
<dbReference type="PANTHER" id="PTHR30055">
    <property type="entry name" value="HTH-TYPE TRANSCRIPTIONAL REGULATOR RUTR"/>
    <property type="match status" value="1"/>
</dbReference>
<dbReference type="SUPFAM" id="SSF46689">
    <property type="entry name" value="Homeodomain-like"/>
    <property type="match status" value="1"/>
</dbReference>
<reference evidence="6 7" key="1">
    <citation type="journal article" date="2019" name="Int. J. Syst. Evol. Microbiol.">
        <title>The Global Catalogue of Microorganisms (GCM) 10K type strain sequencing project: providing services to taxonomists for standard genome sequencing and annotation.</title>
        <authorList>
            <consortium name="The Broad Institute Genomics Platform"/>
            <consortium name="The Broad Institute Genome Sequencing Center for Infectious Disease"/>
            <person name="Wu L."/>
            <person name="Ma J."/>
        </authorList>
    </citation>
    <scope>NUCLEOTIDE SEQUENCE [LARGE SCALE GENOMIC DNA]</scope>
    <source>
        <strain evidence="6 7">JCM 11896</strain>
    </source>
</reference>
<name>A0ABN1XRS5_9PSEU</name>
<evidence type="ECO:0000256" key="1">
    <source>
        <dbReference type="ARBA" id="ARBA00023015"/>
    </source>
</evidence>
<dbReference type="Pfam" id="PF00440">
    <property type="entry name" value="TetR_N"/>
    <property type="match status" value="1"/>
</dbReference>
<dbReference type="EMBL" id="BAAAJK010000005">
    <property type="protein sequence ID" value="GAA1384223.1"/>
    <property type="molecule type" value="Genomic_DNA"/>
</dbReference>
<keyword evidence="2 4" id="KW-0238">DNA-binding</keyword>
<evidence type="ECO:0000256" key="2">
    <source>
        <dbReference type="ARBA" id="ARBA00023125"/>
    </source>
</evidence>
<dbReference type="PRINTS" id="PR00455">
    <property type="entry name" value="HTHTETR"/>
</dbReference>
<evidence type="ECO:0000256" key="4">
    <source>
        <dbReference type="PROSITE-ProRule" id="PRU00335"/>
    </source>
</evidence>
<proteinExistence type="predicted"/>
<accession>A0ABN1XRS5</accession>
<feature type="domain" description="HTH tetR-type" evidence="5">
    <location>
        <begin position="11"/>
        <end position="70"/>
    </location>
</feature>
<evidence type="ECO:0000313" key="7">
    <source>
        <dbReference type="Proteomes" id="UP001501414"/>
    </source>
</evidence>
<keyword evidence="1" id="KW-0805">Transcription regulation</keyword>
<evidence type="ECO:0000259" key="5">
    <source>
        <dbReference type="PROSITE" id="PS50977"/>
    </source>
</evidence>
<dbReference type="Pfam" id="PF21597">
    <property type="entry name" value="TetR_C_43"/>
    <property type="match status" value="1"/>
</dbReference>
<protein>
    <submittedName>
        <fullName evidence="6">TetR/AcrR family transcriptional regulator</fullName>
    </submittedName>
</protein>
<dbReference type="InterPro" id="IPR049445">
    <property type="entry name" value="TetR_SbtR-like_C"/>
</dbReference>
<dbReference type="Gene3D" id="1.10.357.10">
    <property type="entry name" value="Tetracycline Repressor, domain 2"/>
    <property type="match status" value="1"/>
</dbReference>
<feature type="DNA-binding region" description="H-T-H motif" evidence="4">
    <location>
        <begin position="33"/>
        <end position="52"/>
    </location>
</feature>
<sequence>MTPTTGRADRRRNRERLIEAAAEVFRRDGPAAPLEEIARRAGVGSATLHRHFGSRRDLLEAVCADGIDQLCVRAGELAAGDGDAAADLWGWLDELVRFASATRGVVAVLLTEPELPVCHSSRLREVAGPLRSRAAAAGAVHPGATVDDLLAVVTGISRVTDDDPEAGSRLLGLVRAGIGSQRIESATRG</sequence>
<dbReference type="PANTHER" id="PTHR30055:SF234">
    <property type="entry name" value="HTH-TYPE TRANSCRIPTIONAL REGULATOR BETI"/>
    <property type="match status" value="1"/>
</dbReference>
<dbReference type="InterPro" id="IPR009057">
    <property type="entry name" value="Homeodomain-like_sf"/>
</dbReference>